<sequence length="194" mass="20615">MTGYSESMTVTSAHPKPATDAAFRQQLERDAVWERMISPGTRVPDLPLLEADLGPIFLHRLLDTGPVVLIFFGHAGSPGSADALAAYEKDLRGLDAHLVAVSPQRPERLAELKHRLDLSGLLVAADPRHTLIDAFNLGYSSPESAPALATGRSTLPYPAVVVVDRTATVRFTDVSADPSARTGAAAIIEAVTAL</sequence>
<evidence type="ECO:0000256" key="1">
    <source>
        <dbReference type="SAM" id="MobiDB-lite"/>
    </source>
</evidence>
<keyword evidence="4" id="KW-1185">Reference proteome</keyword>
<protein>
    <recommendedName>
        <fullName evidence="2">Alkyl hydroperoxide reductase subunit C/ Thiol specific antioxidant domain-containing protein</fullName>
    </recommendedName>
</protein>
<feature type="compositionally biased region" description="Polar residues" evidence="1">
    <location>
        <begin position="1"/>
        <end position="12"/>
    </location>
</feature>
<name>A0ABQ3ZYK8_9ACTN</name>
<dbReference type="Pfam" id="PF00578">
    <property type="entry name" value="AhpC-TSA"/>
    <property type="match status" value="1"/>
</dbReference>
<comment type="caution">
    <text evidence="3">The sequence shown here is derived from an EMBL/GenBank/DDBJ whole genome shotgun (WGS) entry which is preliminary data.</text>
</comment>
<evidence type="ECO:0000313" key="4">
    <source>
        <dbReference type="Proteomes" id="UP000603200"/>
    </source>
</evidence>
<feature type="domain" description="Alkyl hydroperoxide reductase subunit C/ Thiol specific antioxidant" evidence="2">
    <location>
        <begin position="40"/>
        <end position="171"/>
    </location>
</feature>
<dbReference type="Proteomes" id="UP000603200">
    <property type="component" value="Unassembled WGS sequence"/>
</dbReference>
<evidence type="ECO:0000259" key="2">
    <source>
        <dbReference type="Pfam" id="PF00578"/>
    </source>
</evidence>
<reference evidence="3 4" key="1">
    <citation type="submission" date="2021-01" db="EMBL/GenBank/DDBJ databases">
        <title>Whole genome shotgun sequence of Actinoplanes humidus NBRC 14915.</title>
        <authorList>
            <person name="Komaki H."/>
            <person name="Tamura T."/>
        </authorList>
    </citation>
    <scope>NUCLEOTIDE SEQUENCE [LARGE SCALE GENOMIC DNA]</scope>
    <source>
        <strain evidence="3 4">NBRC 14915</strain>
    </source>
</reference>
<dbReference type="Gene3D" id="3.40.30.10">
    <property type="entry name" value="Glutaredoxin"/>
    <property type="match status" value="1"/>
</dbReference>
<gene>
    <name evidence="3" type="ORF">Ahu01nite_063440</name>
</gene>
<dbReference type="SUPFAM" id="SSF52833">
    <property type="entry name" value="Thioredoxin-like"/>
    <property type="match status" value="1"/>
</dbReference>
<dbReference type="InterPro" id="IPR036249">
    <property type="entry name" value="Thioredoxin-like_sf"/>
</dbReference>
<organism evidence="3 4">
    <name type="scientific">Winogradskya humida</name>
    <dbReference type="NCBI Taxonomy" id="113566"/>
    <lineage>
        <taxon>Bacteria</taxon>
        <taxon>Bacillati</taxon>
        <taxon>Actinomycetota</taxon>
        <taxon>Actinomycetes</taxon>
        <taxon>Micromonosporales</taxon>
        <taxon>Micromonosporaceae</taxon>
        <taxon>Winogradskya</taxon>
    </lineage>
</organism>
<proteinExistence type="predicted"/>
<feature type="region of interest" description="Disordered" evidence="1">
    <location>
        <begin position="1"/>
        <end position="21"/>
    </location>
</feature>
<dbReference type="EMBL" id="BOMN01000088">
    <property type="protein sequence ID" value="GIE23242.1"/>
    <property type="molecule type" value="Genomic_DNA"/>
</dbReference>
<accession>A0ABQ3ZYK8</accession>
<dbReference type="InterPro" id="IPR000866">
    <property type="entry name" value="AhpC/TSA"/>
</dbReference>
<evidence type="ECO:0000313" key="3">
    <source>
        <dbReference type="EMBL" id="GIE23242.1"/>
    </source>
</evidence>